<evidence type="ECO:0000259" key="1">
    <source>
        <dbReference type="Pfam" id="PF01368"/>
    </source>
</evidence>
<accession>A0A0M6WPV9</accession>
<dbReference type="AlphaFoldDB" id="A0A0M6WPV9"/>
<evidence type="ECO:0000313" key="3">
    <source>
        <dbReference type="EMBL" id="CRL38450.1"/>
    </source>
</evidence>
<dbReference type="Pfam" id="PF01368">
    <property type="entry name" value="DHH"/>
    <property type="match status" value="1"/>
</dbReference>
<dbReference type="SUPFAM" id="SSF64182">
    <property type="entry name" value="DHH phosphoesterases"/>
    <property type="match status" value="1"/>
</dbReference>
<dbReference type="Gene3D" id="3.90.1640.10">
    <property type="entry name" value="inorganic pyrophosphatase (n-terminal core)"/>
    <property type="match status" value="1"/>
</dbReference>
<dbReference type="Gene3D" id="3.10.310.30">
    <property type="match status" value="1"/>
</dbReference>
<dbReference type="STRING" id="301302.ERS852420_00498"/>
<dbReference type="PANTHER" id="PTHR47618:SF1">
    <property type="entry name" value="BIFUNCTIONAL OLIGORIBONUCLEASE AND PAP PHOSPHATASE NRNA"/>
    <property type="match status" value="1"/>
</dbReference>
<keyword evidence="5" id="KW-1185">Reference proteome</keyword>
<evidence type="ECO:0000313" key="5">
    <source>
        <dbReference type="Proteomes" id="UP000049979"/>
    </source>
</evidence>
<dbReference type="Pfam" id="PF02272">
    <property type="entry name" value="DHHA1"/>
    <property type="match status" value="1"/>
</dbReference>
<dbReference type="EC" id="3.1.-.-" evidence="4"/>
<gene>
    <name evidence="4" type="primary">nrnA</name>
    <name evidence="4" type="ORF">ERS852420_00498</name>
    <name evidence="3" type="ORF">M72_06821</name>
</gene>
<dbReference type="InterPro" id="IPR038763">
    <property type="entry name" value="DHH_sf"/>
</dbReference>
<evidence type="ECO:0000313" key="4">
    <source>
        <dbReference type="EMBL" id="CUM76207.1"/>
    </source>
</evidence>
<reference evidence="5" key="2">
    <citation type="submission" date="2015-05" db="EMBL/GenBank/DDBJ databases">
        <authorList>
            <consortium name="Pathogen Informatics"/>
        </authorList>
    </citation>
    <scope>NUCLEOTIDE SEQUENCE [LARGE SCALE GENOMIC DNA]</scope>
    <source>
        <strain evidence="4 6">2789STDY5608863</strain>
        <strain evidence="5">M72</strain>
    </source>
</reference>
<dbReference type="InterPro" id="IPR003156">
    <property type="entry name" value="DHHA1_dom"/>
</dbReference>
<dbReference type="InterPro" id="IPR001667">
    <property type="entry name" value="DDH_dom"/>
</dbReference>
<dbReference type="OrthoDB" id="9803668at2"/>
<dbReference type="RefSeq" id="WP_022046634.1">
    <property type="nucleotide sequence ID" value="NZ_CP173697.1"/>
</dbReference>
<dbReference type="GO" id="GO:0003676">
    <property type="term" value="F:nucleic acid binding"/>
    <property type="evidence" value="ECO:0007669"/>
    <property type="project" value="InterPro"/>
</dbReference>
<dbReference type="EMBL" id="CYXV01000002">
    <property type="protein sequence ID" value="CUM76207.1"/>
    <property type="molecule type" value="Genomic_DNA"/>
</dbReference>
<name>A0A0M6WPV9_9FIRM</name>
<dbReference type="EMBL" id="CVRR01000019">
    <property type="protein sequence ID" value="CRL38450.1"/>
    <property type="molecule type" value="Genomic_DNA"/>
</dbReference>
<dbReference type="Proteomes" id="UP000095495">
    <property type="component" value="Unassembled WGS sequence"/>
</dbReference>
<keyword evidence="4" id="KW-0378">Hydrolase</keyword>
<organism evidence="3 5">
    <name type="scientific">Roseburia faecis</name>
    <dbReference type="NCBI Taxonomy" id="301302"/>
    <lineage>
        <taxon>Bacteria</taxon>
        <taxon>Bacillati</taxon>
        <taxon>Bacillota</taxon>
        <taxon>Clostridia</taxon>
        <taxon>Lachnospirales</taxon>
        <taxon>Lachnospiraceae</taxon>
        <taxon>Roseburia</taxon>
    </lineage>
</organism>
<dbReference type="GO" id="GO:0016787">
    <property type="term" value="F:hydrolase activity"/>
    <property type="evidence" value="ECO:0007669"/>
    <property type="project" value="UniProtKB-KW"/>
</dbReference>
<proteinExistence type="predicted"/>
<protein>
    <submittedName>
        <fullName evidence="4">Bifunctional oligoribonuclease and PAP phosphatase nrnA</fullName>
        <ecNumber evidence="4">3.1.-.-</ecNumber>
    </submittedName>
    <submittedName>
        <fullName evidence="3">Exopolyphosphatase-like protein</fullName>
    </submittedName>
</protein>
<dbReference type="PANTHER" id="PTHR47618">
    <property type="entry name" value="BIFUNCTIONAL OLIGORIBONUCLEASE AND PAP PHOSPHATASE NRNA"/>
    <property type="match status" value="1"/>
</dbReference>
<evidence type="ECO:0000259" key="2">
    <source>
        <dbReference type="Pfam" id="PF02272"/>
    </source>
</evidence>
<dbReference type="InterPro" id="IPR051319">
    <property type="entry name" value="Oligoribo/pAp-PDE_c-di-AMP_PDE"/>
</dbReference>
<feature type="domain" description="DHHA1" evidence="2">
    <location>
        <begin position="231"/>
        <end position="314"/>
    </location>
</feature>
<feature type="domain" description="DDH" evidence="1">
    <location>
        <begin position="16"/>
        <end position="153"/>
    </location>
</feature>
<evidence type="ECO:0000313" key="6">
    <source>
        <dbReference type="Proteomes" id="UP000095495"/>
    </source>
</evidence>
<sequence>MKKLDEILAGKKSVGLAGHVRPDGDCVGSTLGVYNYIRKYYPDVDVRLYLEPIPNIFKFLNFSSEIRSDYEESVVFDLFIAMDCGDEKRLGNAARYFQEAKHTACIDHHVSNQSFAEENYIFPDASSTCELICELLDTEKITKEIAECLYTGMVTDTGVFQYSCTSSSTMNMAGMLMDKGIDFTKIVDEAFNQKTYNQNRAMGQALLSSRLRLGGRVVTSFLTLEEMHALEVLPKHMEGIVEQMRNTKDVELAVFLYENEDHTFKVSFRVNGAFDAASLAMHFGGGGHVKAAGCTVEGPAEEAIERILAEVEKRL</sequence>
<reference evidence="3" key="1">
    <citation type="submission" date="2015-05" db="EMBL/GenBank/DDBJ databases">
        <authorList>
            <person name="Wang D.B."/>
            <person name="Wang M."/>
        </authorList>
    </citation>
    <scope>NUCLEOTIDE SEQUENCE [LARGE SCALE GENOMIC DNA]</scope>
    <source>
        <strain evidence="3">M72</strain>
    </source>
</reference>
<dbReference type="Proteomes" id="UP000049979">
    <property type="component" value="Unassembled WGS sequence"/>
</dbReference>